<keyword evidence="11" id="KW-1185">Reference proteome</keyword>
<keyword evidence="7 9" id="KW-0496">Mitochondrion</keyword>
<evidence type="ECO:0000256" key="7">
    <source>
        <dbReference type="ARBA" id="ARBA00023128"/>
    </source>
</evidence>
<keyword evidence="9" id="KW-0472">Membrane</keyword>
<evidence type="ECO:0000256" key="4">
    <source>
        <dbReference type="ARBA" id="ARBA00022660"/>
    </source>
</evidence>
<comment type="similarity">
    <text evidence="2 9">Belongs to the complex I NDUFA8 subunit family.</text>
</comment>
<keyword evidence="9" id="KW-0999">Mitochondrion inner membrane</keyword>
<evidence type="ECO:0000256" key="1">
    <source>
        <dbReference type="ARBA" id="ARBA00003195"/>
    </source>
</evidence>
<evidence type="ECO:0000256" key="8">
    <source>
        <dbReference type="ARBA" id="ARBA00023157"/>
    </source>
</evidence>
<evidence type="ECO:0000313" key="11">
    <source>
        <dbReference type="Proteomes" id="UP001176961"/>
    </source>
</evidence>
<reference evidence="10" key="1">
    <citation type="submission" date="2023-07" db="EMBL/GenBank/DDBJ databases">
        <authorList>
            <consortium name="CYATHOMIX"/>
        </authorList>
    </citation>
    <scope>NUCLEOTIDE SEQUENCE</scope>
    <source>
        <strain evidence="10">N/A</strain>
    </source>
</reference>
<evidence type="ECO:0000256" key="9">
    <source>
        <dbReference type="PIRNR" id="PIRNR017016"/>
    </source>
</evidence>
<dbReference type="PIRSF" id="PIRSF017016">
    <property type="entry name" value="NDUA8"/>
    <property type="match status" value="1"/>
</dbReference>
<comment type="function">
    <text evidence="1 9">Accessory subunit of the mitochondrial membrane respiratory chain NADH dehydrogenase (Complex I), that is believed not to be involved in catalysis. Complex I functions in the transfer of electrons from NADH to the respiratory chain. The immediate electron acceptor for the enzyme is believed to be ubiquinone.</text>
</comment>
<dbReference type="AlphaFoldDB" id="A0AA36GSA0"/>
<evidence type="ECO:0000256" key="2">
    <source>
        <dbReference type="ARBA" id="ARBA00010705"/>
    </source>
</evidence>
<dbReference type="Proteomes" id="UP001176961">
    <property type="component" value="Unassembled WGS sequence"/>
</dbReference>
<evidence type="ECO:0000313" key="10">
    <source>
        <dbReference type="EMBL" id="CAJ0597267.1"/>
    </source>
</evidence>
<dbReference type="EMBL" id="CATQJL010000223">
    <property type="protein sequence ID" value="CAJ0597267.1"/>
    <property type="molecule type" value="Genomic_DNA"/>
</dbReference>
<proteinExistence type="inferred from homology"/>
<comment type="subcellular location">
    <subcellularLocation>
        <location evidence="9">Mitochondrion inner membrane</location>
    </subcellularLocation>
</comment>
<dbReference type="PANTHER" id="PTHR13344:SF0">
    <property type="entry name" value="NADH DEHYDROGENASE [UBIQUINONE] 1 ALPHA SUBCOMPLEX SUBUNIT 8"/>
    <property type="match status" value="1"/>
</dbReference>
<dbReference type="InterPro" id="IPR016680">
    <property type="entry name" value="NDUFA8"/>
</dbReference>
<name>A0AA36GSA0_CYLNA</name>
<dbReference type="PANTHER" id="PTHR13344">
    <property type="entry name" value="NADH-UBIQUINONE OXIDOREDUCTASE"/>
    <property type="match status" value="1"/>
</dbReference>
<dbReference type="GO" id="GO:0006120">
    <property type="term" value="P:mitochondrial electron transport, NADH to ubiquinone"/>
    <property type="evidence" value="ECO:0007669"/>
    <property type="project" value="InterPro"/>
</dbReference>
<sequence>MALTKDVKMPSDEELTVPQEITLSTPWFKAVAQYMGKHCEREINEFMLRRKELEDPRATLKEGAAVTACGVEFLKSLKRTCMQETEKLAYCIDHSHAKLYMSKCHPEQKVLDACVEEKLHLTRPKMGYFSKLHVYESAHPPPEVKVRDYKAEAAKVLAELPDDYHLRNDYRKYNDWRYNIVES</sequence>
<keyword evidence="4 9" id="KW-0679">Respiratory chain</keyword>
<keyword evidence="5" id="KW-0677">Repeat</keyword>
<dbReference type="GO" id="GO:0005743">
    <property type="term" value="C:mitochondrial inner membrane"/>
    <property type="evidence" value="ECO:0007669"/>
    <property type="project" value="UniProtKB-SubCell"/>
</dbReference>
<keyword evidence="8" id="KW-1015">Disulfide bond</keyword>
<organism evidence="10 11">
    <name type="scientific">Cylicocyclus nassatus</name>
    <name type="common">Nematode worm</name>
    <dbReference type="NCBI Taxonomy" id="53992"/>
    <lineage>
        <taxon>Eukaryota</taxon>
        <taxon>Metazoa</taxon>
        <taxon>Ecdysozoa</taxon>
        <taxon>Nematoda</taxon>
        <taxon>Chromadorea</taxon>
        <taxon>Rhabditida</taxon>
        <taxon>Rhabditina</taxon>
        <taxon>Rhabditomorpha</taxon>
        <taxon>Strongyloidea</taxon>
        <taxon>Strongylidae</taxon>
        <taxon>Cylicocyclus</taxon>
    </lineage>
</organism>
<evidence type="ECO:0000256" key="3">
    <source>
        <dbReference type="ARBA" id="ARBA00022448"/>
    </source>
</evidence>
<evidence type="ECO:0000256" key="5">
    <source>
        <dbReference type="ARBA" id="ARBA00022737"/>
    </source>
</evidence>
<gene>
    <name evidence="10" type="ORF">CYNAS_LOCUS9250</name>
</gene>
<keyword evidence="3 9" id="KW-0813">Transport</keyword>
<comment type="caution">
    <text evidence="10">The sequence shown here is derived from an EMBL/GenBank/DDBJ whole genome shotgun (WGS) entry which is preliminary data.</text>
</comment>
<keyword evidence="6 9" id="KW-0249">Electron transport</keyword>
<accession>A0AA36GSA0</accession>
<evidence type="ECO:0000256" key="6">
    <source>
        <dbReference type="ARBA" id="ARBA00022982"/>
    </source>
</evidence>
<protein>
    <recommendedName>
        <fullName evidence="9">NADH dehydrogenase [ubiquinone] 1 alpha subcomplex subunit 8</fullName>
    </recommendedName>
</protein>